<feature type="transmembrane region" description="Helical" evidence="1">
    <location>
        <begin position="112"/>
        <end position="130"/>
    </location>
</feature>
<feature type="transmembrane region" description="Helical" evidence="1">
    <location>
        <begin position="137"/>
        <end position="157"/>
    </location>
</feature>
<proteinExistence type="predicted"/>
<dbReference type="EMBL" id="CP000975">
    <property type="protein sequence ID" value="ACD83251.1"/>
    <property type="molecule type" value="Genomic_DNA"/>
</dbReference>
<sequence length="161" mass="17520">MKRGKGRGLDSMNRAEVVGCFLCEPLQQALGQIWGFQSSLFLSFLSLYTVYLGINHALHTVEMERWAAFVAGSVILLTAQTLGSIYFNVVNSSPSSANDNPVAGFIPSLQDYLYWVSLSLLVFGAIMFFFRRPGFAIGALVGAAVIYAGPHLVHGLLNSIK</sequence>
<keyword evidence="1" id="KW-0812">Transmembrane</keyword>
<dbReference type="AlphaFoldDB" id="B3DV98"/>
<dbReference type="KEGG" id="min:Minf_1196"/>
<accession>B3DV98</accession>
<feature type="transmembrane region" description="Helical" evidence="1">
    <location>
        <begin position="34"/>
        <end position="54"/>
    </location>
</feature>
<dbReference type="Proteomes" id="UP000009149">
    <property type="component" value="Chromosome"/>
</dbReference>
<dbReference type="eggNOG" id="ENOG5031MNW">
    <property type="taxonomic scope" value="Bacteria"/>
</dbReference>
<protein>
    <submittedName>
        <fullName evidence="2">Uncharacterized protein</fullName>
    </submittedName>
</protein>
<gene>
    <name evidence="2" type="ordered locus">Minf_1196</name>
</gene>
<evidence type="ECO:0000313" key="3">
    <source>
        <dbReference type="Proteomes" id="UP000009149"/>
    </source>
</evidence>
<dbReference type="HOGENOM" id="CLU_1641753_0_0_0"/>
<keyword evidence="1" id="KW-1133">Transmembrane helix</keyword>
<name>B3DV98_METI4</name>
<evidence type="ECO:0000256" key="1">
    <source>
        <dbReference type="SAM" id="Phobius"/>
    </source>
</evidence>
<keyword evidence="1" id="KW-0472">Membrane</keyword>
<reference evidence="2 3" key="1">
    <citation type="journal article" date="2008" name="Biol. Direct">
        <title>Complete genome sequence of the extremely acidophilic methanotroph isolate V4, Methylacidiphilum infernorum, a representative of the bacterial phylum Verrucomicrobia.</title>
        <authorList>
            <person name="Hou S."/>
            <person name="Makarova K.S."/>
            <person name="Saw J.H."/>
            <person name="Senin P."/>
            <person name="Ly B.V."/>
            <person name="Zhou Z."/>
            <person name="Ren Y."/>
            <person name="Wang J."/>
            <person name="Galperin M.Y."/>
            <person name="Omelchenko M.V."/>
            <person name="Wolf Y.I."/>
            <person name="Yutin N."/>
            <person name="Koonin E.V."/>
            <person name="Stott M.B."/>
            <person name="Mountain B.W."/>
            <person name="Crowe M.A."/>
            <person name="Smirnova A.V."/>
            <person name="Dunfield P.F."/>
            <person name="Feng L."/>
            <person name="Wang L."/>
            <person name="Alam M."/>
        </authorList>
    </citation>
    <scope>NUCLEOTIDE SEQUENCE [LARGE SCALE GENOMIC DNA]</scope>
    <source>
        <strain evidence="3">Isolate V4</strain>
    </source>
</reference>
<feature type="transmembrane region" description="Helical" evidence="1">
    <location>
        <begin position="66"/>
        <end position="87"/>
    </location>
</feature>
<dbReference type="STRING" id="481448.Minf_1196"/>
<evidence type="ECO:0000313" key="2">
    <source>
        <dbReference type="EMBL" id="ACD83251.1"/>
    </source>
</evidence>
<organism evidence="2 3">
    <name type="scientific">Methylacidiphilum infernorum (isolate V4)</name>
    <name type="common">Methylokorus infernorum (strain V4)</name>
    <dbReference type="NCBI Taxonomy" id="481448"/>
    <lineage>
        <taxon>Bacteria</taxon>
        <taxon>Pseudomonadati</taxon>
        <taxon>Verrucomicrobiota</taxon>
        <taxon>Methylacidiphilae</taxon>
        <taxon>Methylacidiphilales</taxon>
        <taxon>Methylacidiphilaceae</taxon>
        <taxon>Methylacidiphilum (ex Ratnadevi et al. 2023)</taxon>
    </lineage>
</organism>